<accession>A0ABU8RHS5</accession>
<keyword evidence="4" id="KW-1185">Reference proteome</keyword>
<dbReference type="Proteomes" id="UP001387100">
    <property type="component" value="Unassembled WGS sequence"/>
</dbReference>
<sequence length="188" mass="19960">MSGHRGEGVRPVGDGLPERTDAAPAASPADPVGLRRARGRDLDAGTLHALLRLRVDVFVVEQACAYPEVDGRDLEPGTEHVWHVGDGAVRPGELVAVAAALRVLVEPGGSAAPRRIGRVVTAPTARGRGLASVLVQDVVARHGDVDLVLDAQAHLQGWYARHGFEPVGEEFLEDGIPHVPMRRRAARA</sequence>
<evidence type="ECO:0000256" key="1">
    <source>
        <dbReference type="SAM" id="MobiDB-lite"/>
    </source>
</evidence>
<feature type="region of interest" description="Disordered" evidence="1">
    <location>
        <begin position="1"/>
        <end position="34"/>
    </location>
</feature>
<organism evidence="3 4">
    <name type="scientific">Pseudokineococcus basanitobsidens</name>
    <dbReference type="NCBI Taxonomy" id="1926649"/>
    <lineage>
        <taxon>Bacteria</taxon>
        <taxon>Bacillati</taxon>
        <taxon>Actinomycetota</taxon>
        <taxon>Actinomycetes</taxon>
        <taxon>Kineosporiales</taxon>
        <taxon>Kineosporiaceae</taxon>
        <taxon>Pseudokineococcus</taxon>
    </lineage>
</organism>
<evidence type="ECO:0000259" key="2">
    <source>
        <dbReference type="PROSITE" id="PS51186"/>
    </source>
</evidence>
<dbReference type="InterPro" id="IPR000182">
    <property type="entry name" value="GNAT_dom"/>
</dbReference>
<evidence type="ECO:0000313" key="3">
    <source>
        <dbReference type="EMBL" id="MEJ5944551.1"/>
    </source>
</evidence>
<dbReference type="PROSITE" id="PS51186">
    <property type="entry name" value="GNAT"/>
    <property type="match status" value="1"/>
</dbReference>
<comment type="caution">
    <text evidence="3">The sequence shown here is derived from an EMBL/GenBank/DDBJ whole genome shotgun (WGS) entry which is preliminary data.</text>
</comment>
<dbReference type="Gene3D" id="3.40.630.30">
    <property type="match status" value="1"/>
</dbReference>
<protein>
    <submittedName>
        <fullName evidence="3">GNAT family N-acetyltransferase</fullName>
        <ecNumber evidence="3">2.3.1.-</ecNumber>
    </submittedName>
</protein>
<evidence type="ECO:0000313" key="4">
    <source>
        <dbReference type="Proteomes" id="UP001387100"/>
    </source>
</evidence>
<dbReference type="EMBL" id="JBBIAA010000003">
    <property type="protein sequence ID" value="MEJ5944551.1"/>
    <property type="molecule type" value="Genomic_DNA"/>
</dbReference>
<dbReference type="EC" id="2.3.1.-" evidence="3"/>
<gene>
    <name evidence="3" type="ORF">WDZ17_04485</name>
</gene>
<proteinExistence type="predicted"/>
<dbReference type="SUPFAM" id="SSF55729">
    <property type="entry name" value="Acyl-CoA N-acyltransferases (Nat)"/>
    <property type="match status" value="1"/>
</dbReference>
<feature type="compositionally biased region" description="Low complexity" evidence="1">
    <location>
        <begin position="22"/>
        <end position="31"/>
    </location>
</feature>
<dbReference type="Pfam" id="PF13673">
    <property type="entry name" value="Acetyltransf_10"/>
    <property type="match status" value="1"/>
</dbReference>
<reference evidence="3 4" key="1">
    <citation type="journal article" date="2017" name="Int. J. Syst. Evol. Microbiol.">
        <title>Pseudokineococcus basanitobsidens sp. nov., isolated from volcanic rock.</title>
        <authorList>
            <person name="Lee D.W."/>
            <person name="Park M.Y."/>
            <person name="Kim J.J."/>
            <person name="Kim B.S."/>
        </authorList>
    </citation>
    <scope>NUCLEOTIDE SEQUENCE [LARGE SCALE GENOMIC DNA]</scope>
    <source>
        <strain evidence="3 4">DSM 103726</strain>
    </source>
</reference>
<keyword evidence="3" id="KW-0012">Acyltransferase</keyword>
<dbReference type="GO" id="GO:0016746">
    <property type="term" value="F:acyltransferase activity"/>
    <property type="evidence" value="ECO:0007669"/>
    <property type="project" value="UniProtKB-KW"/>
</dbReference>
<name>A0ABU8RHS5_9ACTN</name>
<feature type="domain" description="N-acetyltransferase" evidence="2">
    <location>
        <begin position="37"/>
        <end position="186"/>
    </location>
</feature>
<dbReference type="InterPro" id="IPR016181">
    <property type="entry name" value="Acyl_CoA_acyltransferase"/>
</dbReference>
<keyword evidence="3" id="KW-0808">Transferase</keyword>